<feature type="compositionally biased region" description="Low complexity" evidence="6">
    <location>
        <begin position="422"/>
        <end position="436"/>
    </location>
</feature>
<comment type="caution">
    <text evidence="8">The sequence shown here is derived from an EMBL/GenBank/DDBJ whole genome shotgun (WGS) entry which is preliminary data.</text>
</comment>
<keyword evidence="2" id="KW-0479">Metal-binding</keyword>
<evidence type="ECO:0000313" key="8">
    <source>
        <dbReference type="EMBL" id="KAK8783121.1"/>
    </source>
</evidence>
<dbReference type="Proteomes" id="UP001321473">
    <property type="component" value="Unassembled WGS sequence"/>
</dbReference>
<dbReference type="PRINTS" id="PR00405">
    <property type="entry name" value="REVINTRACTNG"/>
</dbReference>
<accession>A0AAQ4F8G6</accession>
<name>A0AAQ4F8G6_AMBAM</name>
<reference evidence="8 9" key="1">
    <citation type="journal article" date="2023" name="Arcadia Sci">
        <title>De novo assembly of a long-read Amblyomma americanum tick genome.</title>
        <authorList>
            <person name="Chou S."/>
            <person name="Poskanzer K.E."/>
            <person name="Rollins M."/>
            <person name="Thuy-Boun P.S."/>
        </authorList>
    </citation>
    <scope>NUCLEOTIDE SEQUENCE [LARGE SCALE GENOMIC DNA]</scope>
    <source>
        <strain evidence="8">F_SG_1</strain>
        <tissue evidence="8">Salivary glands</tissue>
    </source>
</reference>
<evidence type="ECO:0000256" key="2">
    <source>
        <dbReference type="ARBA" id="ARBA00022723"/>
    </source>
</evidence>
<evidence type="ECO:0000256" key="4">
    <source>
        <dbReference type="ARBA" id="ARBA00022833"/>
    </source>
</evidence>
<evidence type="ECO:0000256" key="1">
    <source>
        <dbReference type="ARBA" id="ARBA00022468"/>
    </source>
</evidence>
<gene>
    <name evidence="8" type="ORF">V5799_015535</name>
</gene>
<dbReference type="InterPro" id="IPR001164">
    <property type="entry name" value="ArfGAP_dom"/>
</dbReference>
<dbReference type="SMART" id="SM00105">
    <property type="entry name" value="ArfGap"/>
    <property type="match status" value="1"/>
</dbReference>
<feature type="region of interest" description="Disordered" evidence="6">
    <location>
        <begin position="503"/>
        <end position="590"/>
    </location>
</feature>
<evidence type="ECO:0000256" key="5">
    <source>
        <dbReference type="PROSITE-ProRule" id="PRU00288"/>
    </source>
</evidence>
<dbReference type="CDD" id="cd08831">
    <property type="entry name" value="ArfGap_ArfGap2_3_like"/>
    <property type="match status" value="1"/>
</dbReference>
<dbReference type="AlphaFoldDB" id="A0AAQ4F8G6"/>
<proteinExistence type="predicted"/>
<evidence type="ECO:0000259" key="7">
    <source>
        <dbReference type="PROSITE" id="PS50115"/>
    </source>
</evidence>
<dbReference type="GO" id="GO:0000139">
    <property type="term" value="C:Golgi membrane"/>
    <property type="evidence" value="ECO:0007669"/>
    <property type="project" value="GOC"/>
</dbReference>
<protein>
    <recommendedName>
        <fullName evidence="7">Arf-GAP domain-containing protein</fullName>
    </recommendedName>
</protein>
<dbReference type="InterPro" id="IPR037278">
    <property type="entry name" value="ARFGAP/RecO"/>
</dbReference>
<feature type="region of interest" description="Disordered" evidence="6">
    <location>
        <begin position="360"/>
        <end position="404"/>
    </location>
</feature>
<feature type="compositionally biased region" description="Basic and acidic residues" evidence="6">
    <location>
        <begin position="462"/>
        <end position="472"/>
    </location>
</feature>
<dbReference type="PANTHER" id="PTHR45686:SF4">
    <property type="entry name" value="ADP-RIBOSYLATION FACTOR GTPASE ACTIVATING PROTEIN 3, ISOFORM H"/>
    <property type="match status" value="1"/>
</dbReference>
<keyword evidence="4" id="KW-0862">Zinc</keyword>
<feature type="domain" description="Arf-GAP" evidence="7">
    <location>
        <begin position="238"/>
        <end position="344"/>
    </location>
</feature>
<keyword evidence="1" id="KW-0343">GTPase activation</keyword>
<evidence type="ECO:0000313" key="9">
    <source>
        <dbReference type="Proteomes" id="UP001321473"/>
    </source>
</evidence>
<dbReference type="Pfam" id="PF01412">
    <property type="entry name" value="ArfGap"/>
    <property type="match status" value="1"/>
</dbReference>
<keyword evidence="9" id="KW-1185">Reference proteome</keyword>
<dbReference type="EMBL" id="JARKHS020005871">
    <property type="protein sequence ID" value="KAK8783121.1"/>
    <property type="molecule type" value="Genomic_DNA"/>
</dbReference>
<dbReference type="FunFam" id="1.10.220.150:FF:000004">
    <property type="entry name" value="Putative ADP-ribosylation factor GTPase-activating protein 2"/>
    <property type="match status" value="1"/>
</dbReference>
<feature type="region of interest" description="Disordered" evidence="6">
    <location>
        <begin position="416"/>
        <end position="441"/>
    </location>
</feature>
<dbReference type="GO" id="GO:0005096">
    <property type="term" value="F:GTPase activator activity"/>
    <property type="evidence" value="ECO:0007669"/>
    <property type="project" value="UniProtKB-KW"/>
</dbReference>
<feature type="compositionally biased region" description="Low complexity" evidence="6">
    <location>
        <begin position="372"/>
        <end position="387"/>
    </location>
</feature>
<evidence type="ECO:0000256" key="3">
    <source>
        <dbReference type="ARBA" id="ARBA00022771"/>
    </source>
</evidence>
<dbReference type="GO" id="GO:0008270">
    <property type="term" value="F:zinc ion binding"/>
    <property type="evidence" value="ECO:0007669"/>
    <property type="project" value="UniProtKB-KW"/>
</dbReference>
<feature type="compositionally biased region" description="Low complexity" evidence="6">
    <location>
        <begin position="536"/>
        <end position="558"/>
    </location>
</feature>
<feature type="region of interest" description="Disordered" evidence="6">
    <location>
        <begin position="462"/>
        <end position="486"/>
    </location>
</feature>
<feature type="compositionally biased region" description="Low complexity" evidence="6">
    <location>
        <begin position="515"/>
        <end position="526"/>
    </location>
</feature>
<dbReference type="InterPro" id="IPR038508">
    <property type="entry name" value="ArfGAP_dom_sf"/>
</dbReference>
<dbReference type="Gene3D" id="1.10.220.150">
    <property type="entry name" value="Arf GTPase activating protein"/>
    <property type="match status" value="1"/>
</dbReference>
<dbReference type="GO" id="GO:0048205">
    <property type="term" value="P:COPI coating of Golgi vesicle"/>
    <property type="evidence" value="ECO:0007669"/>
    <property type="project" value="TreeGrafter"/>
</dbReference>
<keyword evidence="3 5" id="KW-0863">Zinc-finger</keyword>
<organism evidence="8 9">
    <name type="scientific">Amblyomma americanum</name>
    <name type="common">Lone star tick</name>
    <dbReference type="NCBI Taxonomy" id="6943"/>
    <lineage>
        <taxon>Eukaryota</taxon>
        <taxon>Metazoa</taxon>
        <taxon>Ecdysozoa</taxon>
        <taxon>Arthropoda</taxon>
        <taxon>Chelicerata</taxon>
        <taxon>Arachnida</taxon>
        <taxon>Acari</taxon>
        <taxon>Parasitiformes</taxon>
        <taxon>Ixodida</taxon>
        <taxon>Ixodoidea</taxon>
        <taxon>Ixodidae</taxon>
        <taxon>Amblyomminae</taxon>
        <taxon>Amblyomma</taxon>
    </lineage>
</organism>
<dbReference type="PANTHER" id="PTHR45686">
    <property type="entry name" value="ADP-RIBOSYLATION FACTOR GTPASE ACTIVATING PROTEIN 3, ISOFORM H-RELATED"/>
    <property type="match status" value="1"/>
</dbReference>
<sequence>MMNLVEAEDVLRGELGRYVKFVGCVVGFDGDQLMAIVQDGRRNKVPVRLLPTENCLGVHRFQVCMFTGIIARRYDNGDERCLQMLNFMQVHYGLSLDEFEDVQRLRRNVLHECSAVNAKVANKVLLDLCDKFEFVVDDWNECLDMVVNHSDSCGQCTTNGDFIPLQEFVSGSCDDPRVKCLTPLPVIYADIVKQVFKDLAPQLKAEPAEIDAFPFELSGHHTQSANMADQAPSKSDITTIFKRLRSIPANKVCFDCGAKNPTWASVTYGVFICMDCSAVHRSLGVHLSFVRSTQLDTSWTWVQLRSMQVGGNANAVSFFQQHSCTSTDAQQKYNSRAAQLYREKVHQQAATAMRVYGTDPLMDHHESPVTPSLAGSALTASASSSSARKPQRKPGKGLGAQKVSANFQDIEREAQKADEMRAAIASQSSAKQATSTVDSEEAARQLASMRLAYRDLDKDIRNKQVDPRKAQQLERLGMGLGGGGRAAVSHSALADMRTIAQETPQAAGGDRPSHDFLSGTGFFSSGGSRGGGYGSSAGDSLYDDGPSSRPAPAPSSSSWDTVLTSAPERDDSSGRSRHVVQQGPTTDEARKKFGNAKAISSEQFFHGSRDSDFEKRTQLARFEGSSSISSADYFGGGPGSSNVAHSSSMSGPNLYEIPPSRESEACSWIVTAIEKRPWDSFFLFFFFDDEASRWFSAGHVVSRWHVF</sequence>
<evidence type="ECO:0000256" key="6">
    <source>
        <dbReference type="SAM" id="MobiDB-lite"/>
    </source>
</evidence>
<dbReference type="SUPFAM" id="SSF57863">
    <property type="entry name" value="ArfGap/RecO-like zinc finger"/>
    <property type="match status" value="1"/>
</dbReference>
<dbReference type="PROSITE" id="PS50115">
    <property type="entry name" value="ARFGAP"/>
    <property type="match status" value="1"/>
</dbReference>